<feature type="domain" description="HEPN" evidence="3">
    <location>
        <begin position="14"/>
        <end position="125"/>
    </location>
</feature>
<dbReference type="EMBL" id="MAYW01000150">
    <property type="protein sequence ID" value="ODS31043.1"/>
    <property type="molecule type" value="Genomic_DNA"/>
</dbReference>
<organism evidence="4 5">
    <name type="scientific">Candidatus Scalindua rubra</name>
    <dbReference type="NCBI Taxonomy" id="1872076"/>
    <lineage>
        <taxon>Bacteria</taxon>
        <taxon>Pseudomonadati</taxon>
        <taxon>Planctomycetota</taxon>
        <taxon>Candidatus Brocadiia</taxon>
        <taxon>Candidatus Brocadiales</taxon>
        <taxon>Candidatus Scalinduaceae</taxon>
        <taxon>Candidatus Scalindua</taxon>
    </lineage>
</organism>
<dbReference type="Pfam" id="PF05168">
    <property type="entry name" value="HEPN"/>
    <property type="match status" value="1"/>
</dbReference>
<keyword evidence="2" id="KW-0812">Transmembrane</keyword>
<protein>
    <recommendedName>
        <fullName evidence="3">HEPN domain-containing protein</fullName>
    </recommendedName>
</protein>
<dbReference type="PANTHER" id="PTHR36565">
    <property type="entry name" value="UPF0332 PROTEIN TM_1000"/>
    <property type="match status" value="1"/>
</dbReference>
<reference evidence="4 5" key="1">
    <citation type="submission" date="2016-07" db="EMBL/GenBank/DDBJ databases">
        <title>Draft genome of Scalindua rubra, obtained from a brine-seawater interface in the Red Sea, sheds light on salt adaptation in anammox bacteria.</title>
        <authorList>
            <person name="Speth D.R."/>
            <person name="Lagkouvardos I."/>
            <person name="Wang Y."/>
            <person name="Qian P.-Y."/>
            <person name="Dutilh B.E."/>
            <person name="Jetten M.S."/>
        </authorList>
    </citation>
    <scope>NUCLEOTIDE SEQUENCE [LARGE SCALE GENOMIC DNA]</scope>
    <source>
        <strain evidence="4">BSI-1</strain>
    </source>
</reference>
<dbReference type="PANTHER" id="PTHR36565:SF1">
    <property type="entry name" value="UPF0332 PROTEIN TM_1000"/>
    <property type="match status" value="1"/>
</dbReference>
<comment type="caution">
    <text evidence="4">The sequence shown here is derived from an EMBL/GenBank/DDBJ whole genome shotgun (WGS) entry which is preliminary data.</text>
</comment>
<dbReference type="Gene3D" id="1.20.120.330">
    <property type="entry name" value="Nucleotidyltransferases domain 2"/>
    <property type="match status" value="1"/>
</dbReference>
<feature type="transmembrane region" description="Helical" evidence="2">
    <location>
        <begin position="32"/>
        <end position="52"/>
    </location>
</feature>
<evidence type="ECO:0000256" key="1">
    <source>
        <dbReference type="ARBA" id="ARBA00038248"/>
    </source>
</evidence>
<proteinExistence type="inferred from homology"/>
<evidence type="ECO:0000256" key="2">
    <source>
        <dbReference type="SAM" id="Phobius"/>
    </source>
</evidence>
<gene>
    <name evidence="4" type="ORF">SCARUB_03849</name>
</gene>
<dbReference type="AlphaFoldDB" id="A0A1E3X5U6"/>
<comment type="similarity">
    <text evidence="1">Belongs to the UPF0332 family.</text>
</comment>
<sequence length="134" mass="15987">MTEENKKVNIKIEMDRALKTFLEADLLFKNGFIIGAVSRLYYFILYHIRALLLTKGLEPKSHEGTLRLLSLHFIKEDIFEPKASHIFSKLMKYREEADYNPSYIFDREDFVELKKEAEELTQKIKTYLKDKDYL</sequence>
<evidence type="ECO:0000259" key="3">
    <source>
        <dbReference type="Pfam" id="PF05168"/>
    </source>
</evidence>
<evidence type="ECO:0000313" key="4">
    <source>
        <dbReference type="EMBL" id="ODS31043.1"/>
    </source>
</evidence>
<dbReference type="InterPro" id="IPR007842">
    <property type="entry name" value="HEPN_dom"/>
</dbReference>
<dbReference type="InterPro" id="IPR052226">
    <property type="entry name" value="UPF0332_toxin"/>
</dbReference>
<accession>A0A1E3X5U6</accession>
<keyword evidence="2" id="KW-1133">Transmembrane helix</keyword>
<evidence type="ECO:0000313" key="5">
    <source>
        <dbReference type="Proteomes" id="UP000094056"/>
    </source>
</evidence>
<keyword evidence="2" id="KW-0472">Membrane</keyword>
<dbReference type="Proteomes" id="UP000094056">
    <property type="component" value="Unassembled WGS sequence"/>
</dbReference>
<name>A0A1E3X5U6_9BACT</name>